<dbReference type="SUPFAM" id="SSF55315">
    <property type="entry name" value="L30e-like"/>
    <property type="match status" value="1"/>
</dbReference>
<reference evidence="3 4" key="1">
    <citation type="submission" date="2023-07" db="EMBL/GenBank/DDBJ databases">
        <title>Genomic Encyclopedia of Type Strains, Phase IV (KMG-IV): sequencing the most valuable type-strain genomes for metagenomic binning, comparative biology and taxonomic classification.</title>
        <authorList>
            <person name="Goeker M."/>
        </authorList>
    </citation>
    <scope>NUCLEOTIDE SEQUENCE [LARGE SCALE GENOMIC DNA]</scope>
    <source>
        <strain evidence="3 4">DSM 29005</strain>
    </source>
</reference>
<dbReference type="EMBL" id="JAUSUD010000006">
    <property type="protein sequence ID" value="MDQ0230491.1"/>
    <property type="molecule type" value="Genomic_DNA"/>
</dbReference>
<dbReference type="Proteomes" id="UP001234495">
    <property type="component" value="Unassembled WGS sequence"/>
</dbReference>
<dbReference type="InterPro" id="IPR004037">
    <property type="entry name" value="Ribosomal_eL8-like_CS"/>
</dbReference>
<evidence type="ECO:0000256" key="1">
    <source>
        <dbReference type="ARBA" id="ARBA00007337"/>
    </source>
</evidence>
<gene>
    <name evidence="3" type="ORF">J2S19_001747</name>
</gene>
<keyword evidence="4" id="KW-1185">Reference proteome</keyword>
<dbReference type="PROSITE" id="PS01082">
    <property type="entry name" value="RIBOSOMAL_L7AE"/>
    <property type="match status" value="1"/>
</dbReference>
<evidence type="ECO:0000313" key="3">
    <source>
        <dbReference type="EMBL" id="MDQ0230491.1"/>
    </source>
</evidence>
<dbReference type="Pfam" id="PF01248">
    <property type="entry name" value="Ribosomal_L7Ae"/>
    <property type="match status" value="1"/>
</dbReference>
<dbReference type="NCBIfam" id="NF005825">
    <property type="entry name" value="PRK07714.1"/>
    <property type="match status" value="1"/>
</dbReference>
<organism evidence="3 4">
    <name type="scientific">Metabacillus malikii</name>
    <dbReference type="NCBI Taxonomy" id="1504265"/>
    <lineage>
        <taxon>Bacteria</taxon>
        <taxon>Bacillati</taxon>
        <taxon>Bacillota</taxon>
        <taxon>Bacilli</taxon>
        <taxon>Bacillales</taxon>
        <taxon>Bacillaceae</taxon>
        <taxon>Metabacillus</taxon>
    </lineage>
</organism>
<dbReference type="InterPro" id="IPR029064">
    <property type="entry name" value="Ribosomal_eL30-like_sf"/>
</dbReference>
<comment type="caution">
    <text evidence="3">The sequence shown here is derived from an EMBL/GenBank/DDBJ whole genome shotgun (WGS) entry which is preliminary data.</text>
</comment>
<feature type="domain" description="Ribosomal protein eL8/eL30/eS12/Gadd45" evidence="2">
    <location>
        <begin position="6"/>
        <end position="95"/>
    </location>
</feature>
<name>A0ABT9ZE06_9BACI</name>
<dbReference type="NCBIfam" id="NF005585">
    <property type="entry name" value="PRK07283.1"/>
    <property type="match status" value="1"/>
</dbReference>
<accession>A0ABT9ZE06</accession>
<dbReference type="InterPro" id="IPR004038">
    <property type="entry name" value="Ribosomal_eL8/eL30/eS12/Gad45"/>
</dbReference>
<proteinExistence type="inferred from homology"/>
<sequence>MNNEQQWTSLLGLANRARKVISGEELVVKEVRQRRAKLVLLSQDASANTMKKVTDKCNFYQVPFRKVDNRYILGQSIGKEARVVVAVNDAGFAAKLKNLLD</sequence>
<evidence type="ECO:0000313" key="4">
    <source>
        <dbReference type="Proteomes" id="UP001234495"/>
    </source>
</evidence>
<comment type="similarity">
    <text evidence="1">Belongs to the eukaryotic ribosomal protein eL8 family.</text>
</comment>
<protein>
    <submittedName>
        <fullName evidence="3">Ribosomal protein L7Ae-like RNA K-turn-binding protein</fullName>
    </submittedName>
</protein>
<dbReference type="RefSeq" id="WP_307339854.1">
    <property type="nucleotide sequence ID" value="NZ_JAUSUD010000006.1"/>
</dbReference>
<dbReference type="Gene3D" id="3.30.1330.30">
    <property type="match status" value="1"/>
</dbReference>
<evidence type="ECO:0000259" key="2">
    <source>
        <dbReference type="Pfam" id="PF01248"/>
    </source>
</evidence>